<dbReference type="OMA" id="RETSCIY"/>
<dbReference type="OrthoDB" id="428159at2759"/>
<dbReference type="HOGENOM" id="CLU_230409_0_0_1"/>
<dbReference type="PANTHER" id="PTHR16166">
    <property type="entry name" value="VACUOLAR PROTEIN SORTING-ASSOCIATED PROTEIN VPS13"/>
    <property type="match status" value="1"/>
</dbReference>
<dbReference type="GO" id="GO:0006623">
    <property type="term" value="P:protein targeting to vacuole"/>
    <property type="evidence" value="ECO:0007669"/>
    <property type="project" value="TreeGrafter"/>
</dbReference>
<dbReference type="PANTHER" id="PTHR16166:SF93">
    <property type="entry name" value="INTERMEMBRANE LIPID TRANSFER PROTEIN VPS13"/>
    <property type="match status" value="1"/>
</dbReference>
<reference evidence="2" key="1">
    <citation type="submission" date="2011-01" db="EMBL/GenBank/DDBJ databases">
        <title>The Genome Sequence of Nematocida parisii strain ERTm3.</title>
        <authorList>
            <consortium name="The Broad Institute Genome Sequencing Platform"/>
            <consortium name="The Broad Institute Genome Sequencing Center for Infectious Disease"/>
            <person name="Cuomo C."/>
            <person name="Troemel E."/>
            <person name="Young S.K."/>
            <person name="Zeng Q."/>
            <person name="Gargeya S."/>
            <person name="Fitzgerald M."/>
            <person name="Haas B."/>
            <person name="Abouelleil A."/>
            <person name="Alvarado L."/>
            <person name="Arachchi H.M."/>
            <person name="Berlin A."/>
            <person name="Chapman S.B."/>
            <person name="Gearin G."/>
            <person name="Goldberg J."/>
            <person name="Griggs A."/>
            <person name="Gujja S."/>
            <person name="Hansen M."/>
            <person name="Heiman D."/>
            <person name="Howarth C."/>
            <person name="Larimer J."/>
            <person name="Lui A."/>
            <person name="MacDonald P.J.P."/>
            <person name="McCowen C."/>
            <person name="Montmayeur A."/>
            <person name="Murphy C."/>
            <person name="Neiman D."/>
            <person name="Pearson M."/>
            <person name="Priest M."/>
            <person name="Roberts A."/>
            <person name="Saif S."/>
            <person name="Shea T."/>
            <person name="Sisk P."/>
            <person name="Stolte C."/>
            <person name="Sykes S."/>
            <person name="Wortman J."/>
            <person name="Nusbaum C."/>
            <person name="Birren B."/>
        </authorList>
    </citation>
    <scope>NUCLEOTIDE SEQUENCE</scope>
    <source>
        <strain evidence="2">ERTm3</strain>
    </source>
</reference>
<evidence type="ECO:0000256" key="1">
    <source>
        <dbReference type="ARBA" id="ARBA00006545"/>
    </source>
</evidence>
<evidence type="ECO:0000313" key="3">
    <source>
        <dbReference type="Proteomes" id="UP000002872"/>
    </source>
</evidence>
<comment type="similarity">
    <text evidence="1">Belongs to the VPS13 family.</text>
</comment>
<dbReference type="EMBL" id="GL870879">
    <property type="protein sequence ID" value="EIJ88065.1"/>
    <property type="molecule type" value="Genomic_DNA"/>
</dbReference>
<proteinExistence type="inferred from homology"/>
<organism evidence="2 3">
    <name type="scientific">Nematocida parisii (strain ERTm3)</name>
    <name type="common">Nematode killer fungus</name>
    <dbReference type="NCBI Taxonomy" id="935791"/>
    <lineage>
        <taxon>Eukaryota</taxon>
        <taxon>Fungi</taxon>
        <taxon>Fungi incertae sedis</taxon>
        <taxon>Microsporidia</taxon>
        <taxon>Nematocida</taxon>
    </lineage>
</organism>
<dbReference type="InParanoid" id="I3EFR8"/>
<dbReference type="VEuPathDB" id="MicrosporidiaDB:NEQG_01509"/>
<keyword evidence="3" id="KW-1185">Reference proteome</keyword>
<accession>I3EFR8</accession>
<evidence type="ECO:0000313" key="2">
    <source>
        <dbReference type="EMBL" id="EIJ88065.1"/>
    </source>
</evidence>
<dbReference type="Proteomes" id="UP000002872">
    <property type="component" value="Unassembled WGS sequence"/>
</dbReference>
<dbReference type="GO" id="GO:0045053">
    <property type="term" value="P:protein retention in Golgi apparatus"/>
    <property type="evidence" value="ECO:0007669"/>
    <property type="project" value="TreeGrafter"/>
</dbReference>
<gene>
    <name evidence="2" type="ORF">NEQG_01509</name>
</gene>
<dbReference type="InterPro" id="IPR026847">
    <property type="entry name" value="VPS13"/>
</dbReference>
<protein>
    <submittedName>
        <fullName evidence="2">Uncharacterized protein</fullName>
    </submittedName>
</protein>
<name>I3EFR8_NEMP3</name>
<sequence>MLIVIDRINIKTSIGNSVIEAIGTKTSVSIEEGVVFYSNSSITVANSLVNTAIPYMKSSISVTGMYKKELKLDLVNVDVPESVTSAVILLILAVRDINKYISMNKDLFVLPEREKAQNIQDMNKNPILLISECKLTGVHKDTPCIVSAHDTVLCTDNILVDRLELVYGESSILSVRPVQILMHEVIEIIFTNTEVLVPCDDILNSIMMDIRTVYMAVGIDKKAEGNGHKVNIPMIEENAEGLSTPEHILSVDANLSVEHISEGVIPKQEYKGAHMVITLRNTTVQINNAGTVATVYSSDISISIAEIIQVKALSADVHYKNGLLKAVGHKLVYNPDEKRVIGSFTCEGSLDVDLYVLLVNRIFFILDGYTIIMDSPIYGVPTIPGLNDLIDPEMEEEESDNRDLVVNVDVSTGITVLKDTYVLCKTVAQLHAHVIKDQLYHGVITITNIKGWSDGLLICSAPEVTVNFAKISRLIKSASIVIEKAEIADTIGLFLDMFGLFTKVNFNNGVPTVPTMIDIKCKVSHLILRTDQALITISKFAMINSYMQLALAVSLNEKQILKDPLNIKVRLCAHEMPEMHISIDPIESKVIEKSDIEGMLNVYNRLNQARIQKYPIPANSTIRIECGLISMSVQQPPIKTEVVQLTLAIIQLESKCSVDMNGSAMCRVFVSIPETQEYEIMCETFPINISMQTQINVEKENTGFCSLPFAEEKKEESLLVAFLSLVAKDTIRIRLSKRIVEALKRTKKTVHLTNLTNQSIIVNDVSICPLTSTVIESQRMHILTDKNDILFKQHTPGYKEATQMSNKLYMGTFKEETAVIRGGTNFKNITDTPIFIRVGEEKILVPPFSECSHTSVLTEFTAAIENSQESSASVLFDIPERRDYSKQIHVIGLQRIVHGESYITVACLFEVVSNLPILHYLFHHEFILRNLTLATVGFEIKISAKSKTEKILATAQSGEIKQISGNREIEKVKKIRLKINSNADLFLFPYESSSKVTVSKGIIAAKEAKTVLVSGCPVDIGIIQVTIYPVLIAINKTQDDLHLKSGSTLCAIPYDQQVTVITSRDKHSIVFNKCESKAFSSKIQYNTVFLDIKSTYQMNYLMNIYQGEGSKEKIKYVVVEYANVIENKTGLDLTIVTDREFTCGTGERVPMHFPRKKFSSWIRLGSPRDDFKFESGSPAQEASSDMTDYILDLEKSVDASYLPLEGLKKHFVKLNTASKGINSAGMLSSAITSRSSIYLNKSTSSFSMNTVLEQPAEADEGEEAFCVNNSILLSITIQTNNSQRVILIEKEDTWPYLIKNMSQKKMQFSQKGYPIEYILKPNEVLPYYWDSFKAQPAFNVEIDGQTLKISDFSVVTAGGFKATLTSERQIKVLTVTEQTQDISTDASTTQGTLIRARTGRVSVSLMDREEIEFAAVHLFNIQLVSLFSPNGLEFLFKMDSFQMDNQETKGYYHIPMHTPITSDVLSVSGWIVNQNVIRYMSIVILPVVLEIEEVYMKRVIEHFVPLAEPIENPKYFIMCSVCRSLNCTCTYVDHTTTRSVYMALGYFKIEAVKFKCSFRRAPHGSIVPLSSVFCNITSSKVSLPSIELFDIYARTYEVYHIIGRMYKRGFIRNIVSLVLSADVVASPGELFDKLGVGVHDLIYSPYRALDNPALLSKQLLKGGKSLATNVVTGVAGFVGNVMGKFSQKLADISMDENFAEAIRETSCIYIDELDMGLPGHKTHLSKAGEKFMGSVISGFKGVVHSPMQGRRSNGISGMVQGVGKGLLGAIIKPISGAVGLMQGISTSITGVLGNDKPLLRIQLPRAPPLDNVPVEYEVERNSYYRAYVVLIRNDSTKRDERFITGGICTMEYIGWFVLITNMRVILYNKEEVQEIPGIVTAQEKEKHTVITVDTIEIYLEGLRVFREIGKYSSLMIVRPIKDHS</sequence>